<dbReference type="EC" id="6.3.2.12" evidence="7"/>
<evidence type="ECO:0000256" key="9">
    <source>
        <dbReference type="ARBA" id="ARBA00019357"/>
    </source>
</evidence>
<dbReference type="FunFam" id="3.40.1190.10:FF:000004">
    <property type="entry name" value="Dihydrofolate synthase/folylpolyglutamate synthase"/>
    <property type="match status" value="1"/>
</dbReference>
<keyword evidence="27" id="KW-1185">Reference proteome</keyword>
<keyword evidence="15" id="KW-0289">Folate biosynthesis</keyword>
<name>A0A227KS45_9BURK</name>
<evidence type="ECO:0000256" key="10">
    <source>
        <dbReference type="ARBA" id="ARBA00022598"/>
    </source>
</evidence>
<accession>A0A227KS45</accession>
<dbReference type="GO" id="GO:0046654">
    <property type="term" value="P:tetrahydrofolate biosynthetic process"/>
    <property type="evidence" value="ECO:0007669"/>
    <property type="project" value="UniProtKB-UniPathway"/>
</dbReference>
<keyword evidence="11" id="KW-0479">Metal-binding</keyword>
<evidence type="ECO:0000313" key="26">
    <source>
        <dbReference type="EMBL" id="OXE50338.1"/>
    </source>
</evidence>
<evidence type="ECO:0000259" key="24">
    <source>
        <dbReference type="Pfam" id="PF02875"/>
    </source>
</evidence>
<dbReference type="SUPFAM" id="SSF53244">
    <property type="entry name" value="MurD-like peptide ligases, peptide-binding domain"/>
    <property type="match status" value="1"/>
</dbReference>
<evidence type="ECO:0000256" key="20">
    <source>
        <dbReference type="ARBA" id="ARBA00047808"/>
    </source>
</evidence>
<comment type="caution">
    <text evidence="26">The sequence shown here is derived from an EMBL/GenBank/DDBJ whole genome shotgun (WGS) entry which is preliminary data.</text>
</comment>
<comment type="pathway">
    <text evidence="4">Cofactor biosynthesis; tetrahydrofolylpolyglutamate biosynthesis.</text>
</comment>
<dbReference type="PANTHER" id="PTHR11136">
    <property type="entry name" value="FOLYLPOLYGLUTAMATE SYNTHASE-RELATED"/>
    <property type="match status" value="1"/>
</dbReference>
<evidence type="ECO:0000256" key="15">
    <source>
        <dbReference type="ARBA" id="ARBA00022909"/>
    </source>
</evidence>
<organism evidence="26 27">
    <name type="scientific">Turicimonas muris</name>
    <dbReference type="NCBI Taxonomy" id="1796652"/>
    <lineage>
        <taxon>Bacteria</taxon>
        <taxon>Pseudomonadati</taxon>
        <taxon>Pseudomonadota</taxon>
        <taxon>Betaproteobacteria</taxon>
        <taxon>Burkholderiales</taxon>
        <taxon>Sutterellaceae</taxon>
        <taxon>Turicimonas</taxon>
    </lineage>
</organism>
<dbReference type="Gene3D" id="3.90.190.20">
    <property type="entry name" value="Mur ligase, C-terminal domain"/>
    <property type="match status" value="1"/>
</dbReference>
<dbReference type="Pfam" id="PF08245">
    <property type="entry name" value="Mur_ligase_M"/>
    <property type="match status" value="1"/>
</dbReference>
<comment type="subunit">
    <text evidence="6">Monomer.</text>
</comment>
<dbReference type="InterPro" id="IPR018109">
    <property type="entry name" value="Folylpolyglutamate_synth_CS"/>
</dbReference>
<dbReference type="GO" id="GO:0004326">
    <property type="term" value="F:tetrahydrofolylpolyglutamate synthase activity"/>
    <property type="evidence" value="ECO:0007669"/>
    <property type="project" value="UniProtKB-EC"/>
</dbReference>
<evidence type="ECO:0000256" key="22">
    <source>
        <dbReference type="ARBA" id="ARBA00049161"/>
    </source>
</evidence>
<evidence type="ECO:0000256" key="18">
    <source>
        <dbReference type="ARBA" id="ARBA00032510"/>
    </source>
</evidence>
<evidence type="ECO:0000256" key="1">
    <source>
        <dbReference type="ARBA" id="ARBA00001946"/>
    </source>
</evidence>
<dbReference type="InterPro" id="IPR004101">
    <property type="entry name" value="Mur_ligase_C"/>
</dbReference>
<dbReference type="GO" id="GO:0005737">
    <property type="term" value="C:cytoplasm"/>
    <property type="evidence" value="ECO:0007669"/>
    <property type="project" value="TreeGrafter"/>
</dbReference>
<keyword evidence="13 23" id="KW-0067">ATP-binding</keyword>
<evidence type="ECO:0000256" key="14">
    <source>
        <dbReference type="ARBA" id="ARBA00022842"/>
    </source>
</evidence>
<evidence type="ECO:0000256" key="12">
    <source>
        <dbReference type="ARBA" id="ARBA00022741"/>
    </source>
</evidence>
<evidence type="ECO:0000313" key="27">
    <source>
        <dbReference type="Proteomes" id="UP000214610"/>
    </source>
</evidence>
<comment type="catalytic activity">
    <reaction evidence="19">
        <text>(6S)-5,6,7,8-tetrahydrofolyl-(gamma-L-Glu)(n) + L-glutamate + ATP = (6S)-5,6,7,8-tetrahydrofolyl-(gamma-L-Glu)(n+1) + ADP + phosphate + H(+)</text>
        <dbReference type="Rhea" id="RHEA:10580"/>
        <dbReference type="Rhea" id="RHEA-COMP:14738"/>
        <dbReference type="Rhea" id="RHEA-COMP:14740"/>
        <dbReference type="ChEBI" id="CHEBI:15378"/>
        <dbReference type="ChEBI" id="CHEBI:29985"/>
        <dbReference type="ChEBI" id="CHEBI:30616"/>
        <dbReference type="ChEBI" id="CHEBI:43474"/>
        <dbReference type="ChEBI" id="CHEBI:141005"/>
        <dbReference type="ChEBI" id="CHEBI:456216"/>
        <dbReference type="EC" id="6.3.2.17"/>
    </reaction>
</comment>
<dbReference type="InterPro" id="IPR001645">
    <property type="entry name" value="Folylpolyglutamate_synth"/>
</dbReference>
<keyword evidence="12 23" id="KW-0547">Nucleotide-binding</keyword>
<evidence type="ECO:0000256" key="8">
    <source>
        <dbReference type="ARBA" id="ARBA00013025"/>
    </source>
</evidence>
<dbReference type="InterPro" id="IPR036615">
    <property type="entry name" value="Mur_ligase_C_dom_sf"/>
</dbReference>
<evidence type="ECO:0000256" key="23">
    <source>
        <dbReference type="PIRNR" id="PIRNR001563"/>
    </source>
</evidence>
<sequence length="423" mass="46735">MQTLEQWLSFIEHLHSKTIDMGLERMNKMIKKMDIKFDVPVFTVGGTNGKGSICSYLEHILQAQGYKVGVHTSPHLIRFNERAKVNGQYVADEEFCKYFEEVEKARGELTLSYFEYTLLAILKLFQEKHLDAVILEIGLGGRLDAVNTVDPTVSIIASIGIDHTAYLGNTREEIAWDKAHIYRHNKPAICGDKNPPETLISYAKEIGALLEINGKDFEGIKTGDNSWNYAGPKWKLNDLPLPSMKGVYQINNASAALAALEAVEDQIEVDRSSIETGLKTALLSGRFQKIQSKPEIIVDVGHNPHAAVQLAETLKANPIGGKTYAVFGMLSDKDREKVCSIMGSCADCWMVCDLPGERGGKAEDLQKCLIKEGVADDQIKIFANVEYGLQNALKTARSTDRILVFGSFVTVSAALTILKVPVL</sequence>
<dbReference type="InterPro" id="IPR036565">
    <property type="entry name" value="Mur-like_cat_sf"/>
</dbReference>
<proteinExistence type="inferred from homology"/>
<dbReference type="RefSeq" id="WP_066591884.1">
    <property type="nucleotide sequence ID" value="NZ_CAJTBZ010000028.1"/>
</dbReference>
<dbReference type="NCBIfam" id="TIGR01499">
    <property type="entry name" value="folC"/>
    <property type="match status" value="1"/>
</dbReference>
<dbReference type="EMBL" id="NHMP01000002">
    <property type="protein sequence ID" value="OXE50338.1"/>
    <property type="molecule type" value="Genomic_DNA"/>
</dbReference>
<evidence type="ECO:0000256" key="5">
    <source>
        <dbReference type="ARBA" id="ARBA00008276"/>
    </source>
</evidence>
<dbReference type="EC" id="6.3.2.17" evidence="8"/>
<evidence type="ECO:0000256" key="2">
    <source>
        <dbReference type="ARBA" id="ARBA00002714"/>
    </source>
</evidence>
<dbReference type="PROSITE" id="PS01011">
    <property type="entry name" value="FOLYLPOLYGLU_SYNT_1"/>
    <property type="match status" value="1"/>
</dbReference>
<dbReference type="InterPro" id="IPR013221">
    <property type="entry name" value="Mur_ligase_cen"/>
</dbReference>
<comment type="pathway">
    <text evidence="3">Cofactor biosynthesis; tetrahydrofolate biosynthesis; 7,8-dihydrofolate from 2-amino-4-hydroxy-6-hydroxymethyl-7,8-dihydropteridine diphosphate and 4-aminobenzoate: step 2/2.</text>
</comment>
<dbReference type="SUPFAM" id="SSF53623">
    <property type="entry name" value="MurD-like peptide ligases, catalytic domain"/>
    <property type="match status" value="1"/>
</dbReference>
<evidence type="ECO:0000256" key="11">
    <source>
        <dbReference type="ARBA" id="ARBA00022723"/>
    </source>
</evidence>
<evidence type="ECO:0000256" key="19">
    <source>
        <dbReference type="ARBA" id="ARBA00047493"/>
    </source>
</evidence>
<dbReference type="AlphaFoldDB" id="A0A227KS45"/>
<reference evidence="27" key="1">
    <citation type="submission" date="2017-05" db="EMBL/GenBank/DDBJ databases">
        <title>Improved OligoMM genomes.</title>
        <authorList>
            <person name="Garzetti D."/>
        </authorList>
    </citation>
    <scope>NUCLEOTIDE SEQUENCE [LARGE SCALE GENOMIC DNA]</scope>
    <source>
        <strain evidence="27">YL45</strain>
    </source>
</reference>
<feature type="domain" description="Mur ligase C-terminal" evidence="24">
    <location>
        <begin position="285"/>
        <end position="408"/>
    </location>
</feature>
<comment type="similarity">
    <text evidence="5 23">Belongs to the folylpolyglutamate synthase family.</text>
</comment>
<evidence type="ECO:0000256" key="13">
    <source>
        <dbReference type="ARBA" id="ARBA00022840"/>
    </source>
</evidence>
<comment type="catalytic activity">
    <reaction evidence="20">
        <text>10-formyltetrahydrofolyl-(gamma-L-Glu)(n) + L-glutamate + ATP = 10-formyltetrahydrofolyl-(gamma-L-Glu)(n+1) + ADP + phosphate + H(+)</text>
        <dbReference type="Rhea" id="RHEA:51904"/>
        <dbReference type="Rhea" id="RHEA-COMP:13088"/>
        <dbReference type="Rhea" id="RHEA-COMP:14300"/>
        <dbReference type="ChEBI" id="CHEBI:15378"/>
        <dbReference type="ChEBI" id="CHEBI:29985"/>
        <dbReference type="ChEBI" id="CHEBI:30616"/>
        <dbReference type="ChEBI" id="CHEBI:43474"/>
        <dbReference type="ChEBI" id="CHEBI:134413"/>
        <dbReference type="ChEBI" id="CHEBI:456216"/>
        <dbReference type="EC" id="6.3.2.17"/>
    </reaction>
</comment>
<keyword evidence="14" id="KW-0460">Magnesium</keyword>
<dbReference type="UniPathway" id="UPA00077">
    <property type="reaction ID" value="UER00157"/>
</dbReference>
<dbReference type="Gene3D" id="3.40.1190.10">
    <property type="entry name" value="Mur-like, catalytic domain"/>
    <property type="match status" value="1"/>
</dbReference>
<comment type="cofactor">
    <cofactor evidence="1">
        <name>Mg(2+)</name>
        <dbReference type="ChEBI" id="CHEBI:18420"/>
    </cofactor>
</comment>
<dbReference type="PANTHER" id="PTHR11136:SF0">
    <property type="entry name" value="DIHYDROFOLATE SYNTHETASE-RELATED"/>
    <property type="match status" value="1"/>
</dbReference>
<evidence type="ECO:0000259" key="25">
    <source>
        <dbReference type="Pfam" id="PF08245"/>
    </source>
</evidence>
<evidence type="ECO:0000256" key="17">
    <source>
        <dbReference type="ARBA" id="ARBA00030592"/>
    </source>
</evidence>
<evidence type="ECO:0000256" key="4">
    <source>
        <dbReference type="ARBA" id="ARBA00005150"/>
    </source>
</evidence>
<dbReference type="GO" id="GO:0005524">
    <property type="term" value="F:ATP binding"/>
    <property type="evidence" value="ECO:0007669"/>
    <property type="project" value="UniProtKB-KW"/>
</dbReference>
<evidence type="ECO:0000256" key="7">
    <source>
        <dbReference type="ARBA" id="ARBA00013023"/>
    </source>
</evidence>
<comment type="catalytic activity">
    <reaction evidence="21">
        <text>(6R)-5,10-methylenetetrahydrofolyl-(gamma-L-Glu)(n) + L-glutamate + ATP = (6R)-5,10-methylenetetrahydrofolyl-(gamma-L-Glu)(n+1) + ADP + phosphate + H(+)</text>
        <dbReference type="Rhea" id="RHEA:51912"/>
        <dbReference type="Rhea" id="RHEA-COMP:13257"/>
        <dbReference type="Rhea" id="RHEA-COMP:13258"/>
        <dbReference type="ChEBI" id="CHEBI:15378"/>
        <dbReference type="ChEBI" id="CHEBI:29985"/>
        <dbReference type="ChEBI" id="CHEBI:30616"/>
        <dbReference type="ChEBI" id="CHEBI:43474"/>
        <dbReference type="ChEBI" id="CHEBI:136572"/>
        <dbReference type="ChEBI" id="CHEBI:456216"/>
        <dbReference type="EC" id="6.3.2.17"/>
    </reaction>
</comment>
<comment type="catalytic activity">
    <reaction evidence="22">
        <text>7,8-dihydropteroate + L-glutamate + ATP = 7,8-dihydrofolate + ADP + phosphate + H(+)</text>
        <dbReference type="Rhea" id="RHEA:23584"/>
        <dbReference type="ChEBI" id="CHEBI:15378"/>
        <dbReference type="ChEBI" id="CHEBI:17839"/>
        <dbReference type="ChEBI" id="CHEBI:29985"/>
        <dbReference type="ChEBI" id="CHEBI:30616"/>
        <dbReference type="ChEBI" id="CHEBI:43474"/>
        <dbReference type="ChEBI" id="CHEBI:57451"/>
        <dbReference type="ChEBI" id="CHEBI:456216"/>
        <dbReference type="EC" id="6.3.2.12"/>
    </reaction>
</comment>
<gene>
    <name evidence="26" type="ORF">ADH67_04970</name>
</gene>
<dbReference type="GO" id="GO:0008841">
    <property type="term" value="F:dihydrofolate synthase activity"/>
    <property type="evidence" value="ECO:0007669"/>
    <property type="project" value="UniProtKB-EC"/>
</dbReference>
<comment type="function">
    <text evidence="2">Functions in two distinct reactions of the de novo folate biosynthetic pathway. Catalyzes the addition of a glutamate residue to dihydropteroate (7,8-dihydropteroate or H2Pte) to form dihydrofolate (7,8-dihydrofolate monoglutamate or H2Pte-Glu). Also catalyzes successive additions of L-glutamate to tetrahydrofolate or 10-formyltetrahydrofolate or 5,10-methylenetetrahydrofolate, leading to folylpolyglutamate derivatives.</text>
</comment>
<feature type="domain" description="Mur ligase central" evidence="25">
    <location>
        <begin position="44"/>
        <end position="259"/>
    </location>
</feature>
<dbReference type="Proteomes" id="UP000214610">
    <property type="component" value="Unassembled WGS sequence"/>
</dbReference>
<dbReference type="Pfam" id="PF02875">
    <property type="entry name" value="Mur_ligase_C"/>
    <property type="match status" value="1"/>
</dbReference>
<dbReference type="GO" id="GO:0046656">
    <property type="term" value="P:folic acid biosynthetic process"/>
    <property type="evidence" value="ECO:0007669"/>
    <property type="project" value="UniProtKB-KW"/>
</dbReference>
<dbReference type="NCBIfam" id="NF008101">
    <property type="entry name" value="PRK10846.1"/>
    <property type="match status" value="1"/>
</dbReference>
<dbReference type="GeneID" id="78363622"/>
<protein>
    <recommendedName>
        <fullName evidence="9">Dihydrofolate synthase/folylpolyglutamate synthase</fullName>
        <ecNumber evidence="7">6.3.2.12</ecNumber>
        <ecNumber evidence="8">6.3.2.17</ecNumber>
    </recommendedName>
    <alternativeName>
        <fullName evidence="18">Folylpoly-gamma-glutamate synthetase-dihydrofolate synthetase</fullName>
    </alternativeName>
    <alternativeName>
        <fullName evidence="16">Folylpolyglutamate synthetase</fullName>
    </alternativeName>
    <alternativeName>
        <fullName evidence="17">Tetrahydrofolylpolyglutamate synthase</fullName>
    </alternativeName>
</protein>
<keyword evidence="10 23" id="KW-0436">Ligase</keyword>
<evidence type="ECO:0000256" key="16">
    <source>
        <dbReference type="ARBA" id="ARBA00030048"/>
    </source>
</evidence>
<evidence type="ECO:0000256" key="6">
    <source>
        <dbReference type="ARBA" id="ARBA00011245"/>
    </source>
</evidence>
<evidence type="ECO:0000256" key="3">
    <source>
        <dbReference type="ARBA" id="ARBA00004799"/>
    </source>
</evidence>
<dbReference type="PIRSF" id="PIRSF001563">
    <property type="entry name" value="Folylpolyglu_synth"/>
    <property type="match status" value="1"/>
</dbReference>
<evidence type="ECO:0000256" key="21">
    <source>
        <dbReference type="ARBA" id="ARBA00049035"/>
    </source>
</evidence>
<dbReference type="GO" id="GO:0046872">
    <property type="term" value="F:metal ion binding"/>
    <property type="evidence" value="ECO:0007669"/>
    <property type="project" value="UniProtKB-KW"/>
</dbReference>